<dbReference type="SUPFAM" id="SSF56112">
    <property type="entry name" value="Protein kinase-like (PK-like)"/>
    <property type="match status" value="1"/>
</dbReference>
<organism evidence="1 2">
    <name type="scientific">Paenibacillus terricola</name>
    <dbReference type="NCBI Taxonomy" id="2763503"/>
    <lineage>
        <taxon>Bacteria</taxon>
        <taxon>Bacillati</taxon>
        <taxon>Bacillota</taxon>
        <taxon>Bacilli</taxon>
        <taxon>Bacillales</taxon>
        <taxon>Paenibacillaceae</taxon>
        <taxon>Paenibacillus</taxon>
    </lineage>
</organism>
<evidence type="ECO:0000313" key="2">
    <source>
        <dbReference type="Proteomes" id="UP000609346"/>
    </source>
</evidence>
<dbReference type="Proteomes" id="UP000609346">
    <property type="component" value="Unassembled WGS sequence"/>
</dbReference>
<evidence type="ECO:0000313" key="1">
    <source>
        <dbReference type="EMBL" id="MBD3922459.1"/>
    </source>
</evidence>
<dbReference type="InterPro" id="IPR006748">
    <property type="entry name" value="NH2Glyco/OHUrea_AB-resist_kin"/>
</dbReference>
<sequence length="305" mass="35023">MNTPYHFQTDERTAIVNRFGQPFYDKVVKDLDTYAHRWALHSVQLIPSYSSNLVFRCHSERYGEAVLKISKAEFGGIENEWRTLNHYAGRRMCLAFDADLEAGVMLEQGMMPGTPLRAVEELDKRLDVFCSLYRDMHLPPAAADSYPTYSGWVNRITDYMSTRSDCIELYGHMRRAQEALVSLSAAYSQQMLLHGDFHHDNILLDEEGEYRIIDPKGVIGDPIFDTPRFILNEYGDDITPELRHKINHIIAVFEQQLHIPSTILRQCLYIETTMGVCWCVEDGASPEEYKKLLATAAFAESLLQE</sequence>
<comment type="caution">
    <text evidence="1">The sequence shown here is derived from an EMBL/GenBank/DDBJ whole genome shotgun (WGS) entry which is preliminary data.</text>
</comment>
<keyword evidence="2" id="KW-1185">Reference proteome</keyword>
<protein>
    <submittedName>
        <fullName evidence="1">Phosphotransferase</fullName>
    </submittedName>
</protein>
<gene>
    <name evidence="1" type="ORF">H8B09_27145</name>
</gene>
<name>A0ABR8N7N5_9BACL</name>
<dbReference type="InterPro" id="IPR011009">
    <property type="entry name" value="Kinase-like_dom_sf"/>
</dbReference>
<dbReference type="Pfam" id="PF04655">
    <property type="entry name" value="APH_6_hur"/>
    <property type="match status" value="1"/>
</dbReference>
<accession>A0ABR8N7N5</accession>
<dbReference type="EMBL" id="JACXZA010000009">
    <property type="protein sequence ID" value="MBD3922459.1"/>
    <property type="molecule type" value="Genomic_DNA"/>
</dbReference>
<dbReference type="Gene3D" id="3.90.1200.10">
    <property type="match status" value="1"/>
</dbReference>
<reference evidence="1 2" key="1">
    <citation type="submission" date="2020-09" db="EMBL/GenBank/DDBJ databases">
        <title>Paenibacillus sp. strain PR3 16S rRNA gene Genome sequencing and assembly.</title>
        <authorList>
            <person name="Kim J."/>
        </authorList>
    </citation>
    <scope>NUCLEOTIDE SEQUENCE [LARGE SCALE GENOMIC DNA]</scope>
    <source>
        <strain evidence="1 2">PR3</strain>
    </source>
</reference>
<dbReference type="RefSeq" id="WP_191206763.1">
    <property type="nucleotide sequence ID" value="NZ_JACXZA010000009.1"/>
</dbReference>
<proteinExistence type="predicted"/>